<gene>
    <name evidence="3" type="ORF">GXW98_05685</name>
</gene>
<reference evidence="3" key="1">
    <citation type="journal article" date="2020" name="Biotechnol. Biofuels">
        <title>New insights from the biogas microbiome by comprehensive genome-resolved metagenomics of nearly 1600 species originating from multiple anaerobic digesters.</title>
        <authorList>
            <person name="Campanaro S."/>
            <person name="Treu L."/>
            <person name="Rodriguez-R L.M."/>
            <person name="Kovalovszki A."/>
            <person name="Ziels R.M."/>
            <person name="Maus I."/>
            <person name="Zhu X."/>
            <person name="Kougias P.G."/>
            <person name="Basile A."/>
            <person name="Luo G."/>
            <person name="Schluter A."/>
            <person name="Konstantinidis K.T."/>
            <person name="Angelidaki I."/>
        </authorList>
    </citation>
    <scope>NUCLEOTIDE SEQUENCE</scope>
    <source>
        <strain evidence="3">AS01afH2WH_6</strain>
    </source>
</reference>
<feature type="region of interest" description="Disordered" evidence="1">
    <location>
        <begin position="405"/>
        <end position="430"/>
    </location>
</feature>
<proteinExistence type="predicted"/>
<dbReference type="InterPro" id="IPR022081">
    <property type="entry name" value="DUF3631"/>
</dbReference>
<sequence length="452" mass="49768">MSAIDQYLNDHPETKRRMRQRPSTPLPGDAAPQRTPANCTGDSDTALVLDQTRDWFARYIRTQRPEDLDAITLWAAHTHLLRYVPVSPRMIIDSLMPGAGKTTLLEHLNHLCHMPVVASGISSPALIPRMIAAEGDQSISVLIDEADRTLDPKKEGVGDLIAVINSGSKRGATRPVLVPDKENGWKAQNMPTYSAVAMAGNSPTLPDDTRSRSIQVFLLPDTSDSIEETDWVSDETMDTASRRIHDMLAAWAESRGNDIQAVRPVLPDGCKGRMKERWITFAKIAAMSGGRWPGAVTTLVLDDIERVEAEKADGLNTLPPKALLVQDCLDVMQQDFTPTATLVGRLAMSQPERWGSESPYGSPLTRQRLAKMLSPMGVHSKQGTTRENRIRGYLRADIEKVSQSLTTQPRGAHGSHSAHGSPPVHHVNHVNDVNHVPEGQEASFTQNEEMDF</sequence>
<dbReference type="EMBL" id="JAAXZR010000020">
    <property type="protein sequence ID" value="NLT79754.1"/>
    <property type="molecule type" value="Genomic_DNA"/>
</dbReference>
<evidence type="ECO:0000259" key="2">
    <source>
        <dbReference type="Pfam" id="PF12307"/>
    </source>
</evidence>
<comment type="caution">
    <text evidence="3">The sequence shown here is derived from an EMBL/GenBank/DDBJ whole genome shotgun (WGS) entry which is preliminary data.</text>
</comment>
<evidence type="ECO:0000313" key="3">
    <source>
        <dbReference type="EMBL" id="NLT79754.1"/>
    </source>
</evidence>
<dbReference type="Pfam" id="PF12307">
    <property type="entry name" value="DUF3631"/>
    <property type="match status" value="1"/>
</dbReference>
<protein>
    <submittedName>
        <fullName evidence="3">DUF3631 domain-containing protein</fullName>
    </submittedName>
</protein>
<name>A0A971CZ07_9BIFI</name>
<dbReference type="Proteomes" id="UP000767327">
    <property type="component" value="Unassembled WGS sequence"/>
</dbReference>
<organism evidence="3 4">
    <name type="scientific">Bifidobacterium crudilactis</name>
    <dbReference type="NCBI Taxonomy" id="327277"/>
    <lineage>
        <taxon>Bacteria</taxon>
        <taxon>Bacillati</taxon>
        <taxon>Actinomycetota</taxon>
        <taxon>Actinomycetes</taxon>
        <taxon>Bifidobacteriales</taxon>
        <taxon>Bifidobacteriaceae</taxon>
        <taxon>Bifidobacterium</taxon>
    </lineage>
</organism>
<dbReference type="AlphaFoldDB" id="A0A971CZ07"/>
<evidence type="ECO:0000256" key="1">
    <source>
        <dbReference type="SAM" id="MobiDB-lite"/>
    </source>
</evidence>
<reference evidence="3" key="2">
    <citation type="submission" date="2020-01" db="EMBL/GenBank/DDBJ databases">
        <authorList>
            <person name="Campanaro S."/>
        </authorList>
    </citation>
    <scope>NUCLEOTIDE SEQUENCE</scope>
    <source>
        <strain evidence="3">AS01afH2WH_6</strain>
    </source>
</reference>
<accession>A0A971CZ07</accession>
<dbReference type="RefSeq" id="WP_273173716.1">
    <property type="nucleotide sequence ID" value="NZ_JAAXZR010000020.1"/>
</dbReference>
<feature type="region of interest" description="Disordered" evidence="1">
    <location>
        <begin position="1"/>
        <end position="42"/>
    </location>
</feature>
<evidence type="ECO:0000313" key="4">
    <source>
        <dbReference type="Proteomes" id="UP000767327"/>
    </source>
</evidence>
<feature type="domain" description="DUF3631" evidence="2">
    <location>
        <begin position="234"/>
        <end position="398"/>
    </location>
</feature>